<dbReference type="Proteomes" id="UP001211065">
    <property type="component" value="Unassembled WGS sequence"/>
</dbReference>
<sequence length="93" mass="10676">MCKRGILSTEIIVCQNITDYIDQYEIPKDLGGKLNYKHKEWIQDELKNFGNEDSLNSINKMDPDNQSVIESVFNHTDDVSIKTIDIVNSDDIV</sequence>
<organism evidence="1 2">
    <name type="scientific">Clydaea vesicula</name>
    <dbReference type="NCBI Taxonomy" id="447962"/>
    <lineage>
        <taxon>Eukaryota</taxon>
        <taxon>Fungi</taxon>
        <taxon>Fungi incertae sedis</taxon>
        <taxon>Chytridiomycota</taxon>
        <taxon>Chytridiomycota incertae sedis</taxon>
        <taxon>Chytridiomycetes</taxon>
        <taxon>Lobulomycetales</taxon>
        <taxon>Lobulomycetaceae</taxon>
        <taxon>Clydaea</taxon>
    </lineage>
</organism>
<gene>
    <name evidence="1" type="ORF">HK099_004828</name>
</gene>
<dbReference type="EMBL" id="JADGJW010000353">
    <property type="protein sequence ID" value="KAJ3219061.1"/>
    <property type="molecule type" value="Genomic_DNA"/>
</dbReference>
<name>A0AAD5XVC8_9FUNG</name>
<evidence type="ECO:0000313" key="1">
    <source>
        <dbReference type="EMBL" id="KAJ3219061.1"/>
    </source>
</evidence>
<keyword evidence="2" id="KW-1185">Reference proteome</keyword>
<evidence type="ECO:0000313" key="2">
    <source>
        <dbReference type="Proteomes" id="UP001211065"/>
    </source>
</evidence>
<reference evidence="1" key="1">
    <citation type="submission" date="2020-05" db="EMBL/GenBank/DDBJ databases">
        <title>Phylogenomic resolution of chytrid fungi.</title>
        <authorList>
            <person name="Stajich J.E."/>
            <person name="Amses K."/>
            <person name="Simmons R."/>
            <person name="Seto K."/>
            <person name="Myers J."/>
            <person name="Bonds A."/>
            <person name="Quandt C.A."/>
            <person name="Barry K."/>
            <person name="Liu P."/>
            <person name="Grigoriev I."/>
            <person name="Longcore J.E."/>
            <person name="James T.Y."/>
        </authorList>
    </citation>
    <scope>NUCLEOTIDE SEQUENCE</scope>
    <source>
        <strain evidence="1">JEL0476</strain>
    </source>
</reference>
<accession>A0AAD5XVC8</accession>
<protein>
    <submittedName>
        <fullName evidence="1">Uncharacterized protein</fullName>
    </submittedName>
</protein>
<proteinExistence type="predicted"/>
<dbReference type="AlphaFoldDB" id="A0AAD5XVC8"/>
<comment type="caution">
    <text evidence="1">The sequence shown here is derived from an EMBL/GenBank/DDBJ whole genome shotgun (WGS) entry which is preliminary data.</text>
</comment>